<feature type="non-terminal residue" evidence="12">
    <location>
        <position position="1"/>
    </location>
</feature>
<name>A0A6P6P663_CARAU</name>
<dbReference type="InterPro" id="IPR001846">
    <property type="entry name" value="VWF_type-D"/>
</dbReference>
<evidence type="ECO:0000313" key="11">
    <source>
        <dbReference type="Proteomes" id="UP000515129"/>
    </source>
</evidence>
<dbReference type="SMART" id="SM00832">
    <property type="entry name" value="C8"/>
    <property type="match status" value="3"/>
</dbReference>
<dbReference type="Pfam" id="PF01826">
    <property type="entry name" value="TIL"/>
    <property type="match status" value="3"/>
</dbReference>
<dbReference type="KEGG" id="caua:113094795"/>
<dbReference type="GO" id="GO:0005886">
    <property type="term" value="C:plasma membrane"/>
    <property type="evidence" value="ECO:0007669"/>
    <property type="project" value="UniProtKB-SubCell"/>
</dbReference>
<dbReference type="GO" id="GO:0007160">
    <property type="term" value="P:cell-matrix adhesion"/>
    <property type="evidence" value="ECO:0007669"/>
    <property type="project" value="InterPro"/>
</dbReference>
<keyword evidence="6" id="KW-1015">Disulfide bond</keyword>
<feature type="domain" description="VWFD" evidence="10">
    <location>
        <begin position="230"/>
        <end position="409"/>
    </location>
</feature>
<dbReference type="InterPro" id="IPR052749">
    <property type="entry name" value="Alpha-tectorin"/>
</dbReference>
<evidence type="ECO:0000256" key="7">
    <source>
        <dbReference type="ARBA" id="ARBA00023180"/>
    </source>
</evidence>
<dbReference type="Pfam" id="PF00100">
    <property type="entry name" value="Zona_pellucida"/>
    <property type="match status" value="2"/>
</dbReference>
<evidence type="ECO:0000256" key="3">
    <source>
        <dbReference type="ARBA" id="ARBA00022729"/>
    </source>
</evidence>
<dbReference type="GeneID" id="113094795"/>
<dbReference type="Pfam" id="PF12714">
    <property type="entry name" value="TILa"/>
    <property type="match status" value="2"/>
</dbReference>
<evidence type="ECO:0000256" key="6">
    <source>
        <dbReference type="ARBA" id="ARBA00023157"/>
    </source>
</evidence>
<dbReference type="InterPro" id="IPR055355">
    <property type="entry name" value="ZP-C"/>
</dbReference>
<dbReference type="OrthoDB" id="3438930at2759"/>
<evidence type="ECO:0000256" key="5">
    <source>
        <dbReference type="ARBA" id="ARBA00023136"/>
    </source>
</evidence>
<keyword evidence="4" id="KW-0677">Repeat</keyword>
<evidence type="ECO:0000313" key="12">
    <source>
        <dbReference type="RefSeq" id="XP_026116234.1"/>
    </source>
</evidence>
<comment type="subcellular location">
    <subcellularLocation>
        <location evidence="1">Cell membrane</location>
    </subcellularLocation>
</comment>
<keyword evidence="3" id="KW-0732">Signal</keyword>
<dbReference type="InterPro" id="IPR042235">
    <property type="entry name" value="ZP-C_dom"/>
</dbReference>
<dbReference type="PROSITE" id="PS51233">
    <property type="entry name" value="VWFD"/>
    <property type="match status" value="3"/>
</dbReference>
<protein>
    <submittedName>
        <fullName evidence="12">LOW QUALITY PROTEIN: alpha-tectorin-like</fullName>
    </submittedName>
</protein>
<dbReference type="SUPFAM" id="SSF57567">
    <property type="entry name" value="Serine protease inhibitors"/>
    <property type="match status" value="3"/>
</dbReference>
<proteinExistence type="predicted"/>
<dbReference type="CDD" id="cd19941">
    <property type="entry name" value="TIL"/>
    <property type="match status" value="3"/>
</dbReference>
<evidence type="ECO:0000256" key="1">
    <source>
        <dbReference type="ARBA" id="ARBA00004236"/>
    </source>
</evidence>
<dbReference type="Proteomes" id="UP000515129">
    <property type="component" value="Unplaced"/>
</dbReference>
<evidence type="ECO:0000259" key="9">
    <source>
        <dbReference type="PROSITE" id="PS51220"/>
    </source>
</evidence>
<dbReference type="InterPro" id="IPR025615">
    <property type="entry name" value="TILa_dom"/>
</dbReference>
<keyword evidence="5" id="KW-0472">Membrane</keyword>
<dbReference type="PROSITE" id="PS51220">
    <property type="entry name" value="NIDO"/>
    <property type="match status" value="1"/>
</dbReference>
<dbReference type="RefSeq" id="XP_026116234.1">
    <property type="nucleotide sequence ID" value="XM_026260449.1"/>
</dbReference>
<dbReference type="SMART" id="SM00215">
    <property type="entry name" value="VWC_out"/>
    <property type="match status" value="3"/>
</dbReference>
<keyword evidence="7" id="KW-0325">Glycoprotein</keyword>
<gene>
    <name evidence="12" type="primary">LOC113094795</name>
</gene>
<evidence type="ECO:0000259" key="10">
    <source>
        <dbReference type="PROSITE" id="PS51233"/>
    </source>
</evidence>
<evidence type="ECO:0000259" key="8">
    <source>
        <dbReference type="PROSITE" id="PS51034"/>
    </source>
</evidence>
<dbReference type="InterPro" id="IPR002919">
    <property type="entry name" value="TIL_dom"/>
</dbReference>
<dbReference type="PROSITE" id="PS51034">
    <property type="entry name" value="ZP_2"/>
    <property type="match status" value="2"/>
</dbReference>
<dbReference type="FunFam" id="2.10.25.10:FF:000055">
    <property type="entry name" value="alpha-tectorin isoform X1"/>
    <property type="match status" value="2"/>
</dbReference>
<feature type="domain" description="NIDO" evidence="9">
    <location>
        <begin position="32"/>
        <end position="168"/>
    </location>
</feature>
<accession>A0A6P6P663</accession>
<dbReference type="InterPro" id="IPR014853">
    <property type="entry name" value="VWF/SSPO/ZAN-like_Cys-rich_dom"/>
</dbReference>
<feature type="domain" description="ZP" evidence="8">
    <location>
        <begin position="1809"/>
        <end position="2058"/>
    </location>
</feature>
<dbReference type="SMART" id="SM00241">
    <property type="entry name" value="ZP"/>
    <property type="match status" value="2"/>
</dbReference>
<feature type="domain" description="ZP" evidence="8">
    <location>
        <begin position="1458"/>
        <end position="1712"/>
    </location>
</feature>
<dbReference type="InterPro" id="IPR003886">
    <property type="entry name" value="NIDO_dom"/>
</dbReference>
<dbReference type="Pfam" id="PF06119">
    <property type="entry name" value="NIDO"/>
    <property type="match status" value="1"/>
</dbReference>
<dbReference type="InterPro" id="IPR001007">
    <property type="entry name" value="VWF_dom"/>
</dbReference>
<dbReference type="PANTHER" id="PTHR46160">
    <property type="entry name" value="ALPHA-TECTORIN-RELATED"/>
    <property type="match status" value="1"/>
</dbReference>
<organism evidence="11 12">
    <name type="scientific">Carassius auratus</name>
    <name type="common">Goldfish</name>
    <dbReference type="NCBI Taxonomy" id="7957"/>
    <lineage>
        <taxon>Eukaryota</taxon>
        <taxon>Metazoa</taxon>
        <taxon>Chordata</taxon>
        <taxon>Craniata</taxon>
        <taxon>Vertebrata</taxon>
        <taxon>Euteleostomi</taxon>
        <taxon>Actinopterygii</taxon>
        <taxon>Neopterygii</taxon>
        <taxon>Teleostei</taxon>
        <taxon>Ostariophysi</taxon>
        <taxon>Cypriniformes</taxon>
        <taxon>Cyprinidae</taxon>
        <taxon>Cyprininae</taxon>
        <taxon>Carassius</taxon>
    </lineage>
</organism>
<feature type="domain" description="VWFD" evidence="10">
    <location>
        <begin position="1004"/>
        <end position="1185"/>
    </location>
</feature>
<keyword evidence="11" id="KW-1185">Reference proteome</keyword>
<dbReference type="Gene3D" id="2.60.40.4100">
    <property type="entry name" value="Zona pellucida, ZP-C domain"/>
    <property type="match status" value="2"/>
</dbReference>
<dbReference type="InterPro" id="IPR036084">
    <property type="entry name" value="Ser_inhib-like_sf"/>
</dbReference>
<reference evidence="12" key="1">
    <citation type="submission" date="2025-08" db="UniProtKB">
        <authorList>
            <consortium name="RefSeq"/>
        </authorList>
    </citation>
    <scope>IDENTIFICATION</scope>
    <source>
        <strain evidence="12">Wakin</strain>
        <tissue evidence="12">Muscle</tissue>
    </source>
</reference>
<dbReference type="Gene3D" id="2.10.25.10">
    <property type="entry name" value="Laminin"/>
    <property type="match status" value="3"/>
</dbReference>
<dbReference type="Pfam" id="PF08742">
    <property type="entry name" value="C8"/>
    <property type="match status" value="3"/>
</dbReference>
<dbReference type="Pfam" id="PF00094">
    <property type="entry name" value="VWD"/>
    <property type="match status" value="3"/>
</dbReference>
<sequence length="2071" mass="228814">VNNNGHLTFDGSFSSYTPYQFPGYGGIDLIAPFWTDIDNRGNGVISYRQYTSGSVLTDATQDINQYFPDLSFSATWVFVATWDRVAYYPYSGTETSFQVVLISDGHYTFILMNYGTIAPKRYVQAGYDTINSRYHFSIPGSFSDNITNLTYSSNVNVPGRWAFRTDHGSRGCQFNGVPVQLGDSFWSDANCQQRCTCTRSGLQCTNEPCSYSQACRPAAFQYSCQTIPRQTCTISGDPHYYTFDYQVFHFQGTCTYVLSEACGNSLPYYRIEGKNEHRGSTHVSWTRMVRVFVYDEVIELVKDHNYEARVNGSFAATPFTLHNGSIQVYQSGFSVAISTDFGLLVTYDAYSYVSISVPHDYFNSTCGLCGNFNLHPEDDFRSPSGEVLSSDVDFANSWKVDSDTDPECHNVRCTGLACAVCTSDEMALYSDSNHCGILEDVFGPFANCHSVHAPQTYKENCVYDLCLGGGYQPILCQALNVYATQCQQQGVQLGQWRQQGFCEIQCPEHSHFEPQGTGCPATCSYPSAPMNCPLPSQESCICDPGYILSAGACVPEANCGCSFEGFYYTEGQSVVLDGDCGRQCVCSSMSMTCHQHQCGPAEVCRVHDGVRGCRPTGYATCSVEDLGSYHTFDGLSFRYQGACGLTLARVMGPSLQPHFALTVEKVPRGLQDFSRFLKFEAEGIQVSIKLGEGSNVKVDGQMVGLPVSVGSGRIHIYHSSVRGFVLETNFGVIVRADWPHIVRITAPSTYSGTLGGLCGNFNGDIADEFYTPDAVLLNDTQLFADSWRDGSLSAHCEDPNDSWEPGHYQNSSQFIEHCSIMTKYDGPFAECSRAIDPQQRIADCVQLLEQTQGAREALCEALRGYMLLCQQNGIAVEEWRSATHCDPSCPADTHYEVCGTSCPASCPSLSFPFQCTLQCQEGCQCNDGIVLNGDHCVPPVGCGCLHSGRYRQAGEMFWHGEECQYFCVCDGITGNVHCTQSSCSEGEVCHVLDGEYGCHPQPHARCSASGDPHYMSFDGTYFDFQGTCRYVLATVCNDTTGLPHFQVDARNEAWHGLSVAITVEVFVNVSGHLVHMSQDMNGHSTVEVDGETRNLPILLDSGRVSVYSSAQYIFVSTDFGLSVSYGGSWTLNIIIPANYSGVTCGICGNFNGQSNDDFMTPSGALVRSADQFGASWKVEDELPCNDGCGNNCPLCQDQTTARSVCDIIRSSQGPFSFCHVSVDPQAYFEDCVFDVCLSGNRNDVLCRSIQTYAISCQSNNVVIYPWREIASCVITCPENSHYELCGTDCGHTCSSNIDASCEHTCSEGCFCDDGLVRSGGLCVSVEQCGCSHHGFYFNVGEQFRDEECSQLCECFAPNDLRCSYSSCPSTMECTVRNGLRGCYEESTTHIITTSSTLPSEESTTYMTTTRSTIPSRDPCQELSCTEIERCEEKHGVYGCSCMENHHRSQHDSFDFTETCESSSGSMSLSRCQLFEAGFPSDILHLNDPSCRGTVQNGRVEFYFDNNEHICGTNLVANGTHFIYENFIVGEPNLVGHLISRKKILKLSFSCVYSQTQTLSMDINPLESSLHVNLPAGQGTYRVRMIPYQDAEFSNPFAGSVSAELSKQIFVEVRVDGVDSRQFASVIDTCWATPVNDPHYPLRWDLIVDRCPNPNDDTVQLLQNGVSTSSRFSFEMFIFTADSTKVYVHCTIHLCLLTDNHCSVHCDSEHHRVGRSVDFHDSNSISIGPLIWSDSNKGDRIGGQTSDLTQTSVYTTATEAISLTESVGDPCQELNCTEIERCEEKHGVYGCSCMENHHRSLNDSFDLIETCESSSGSMSLSRCQLFEAGFPSDILHLNDPSCRGTVQNGRVEFYFDNNEHICGTNLVANGTHFIYKNVIVGETNSSGHLISREIILKLPFSCVYLQTQTISMNINPLESAVHMTLPAGQGTYRVRMIPYQDAEFSNPFAGSLKAELKDQIFVEVHADEVDSHQFASVIDTCWATPVNDPHYPLRWDLITNMCPSPNDKVELLQNGVSTSSRFSFSMFIFVSNSTKIYLHCAIHLCLLTDNHCSVVSVQILSQHQMFKEHTYP</sequence>
<dbReference type="InterPro" id="IPR001507">
    <property type="entry name" value="ZP_dom"/>
</dbReference>
<dbReference type="Gene3D" id="2.60.40.3210">
    <property type="entry name" value="Zona pellucida, ZP-N domain"/>
    <property type="match status" value="2"/>
</dbReference>
<evidence type="ECO:0000256" key="2">
    <source>
        <dbReference type="ARBA" id="ARBA00022475"/>
    </source>
</evidence>
<dbReference type="SMART" id="SM00539">
    <property type="entry name" value="NIDO"/>
    <property type="match status" value="1"/>
</dbReference>
<feature type="domain" description="VWFD" evidence="10">
    <location>
        <begin position="619"/>
        <end position="797"/>
    </location>
</feature>
<dbReference type="PANTHER" id="PTHR46160:SF9">
    <property type="entry name" value="PROTEIN PRY2-RELATED"/>
    <property type="match status" value="1"/>
</dbReference>
<dbReference type="SMART" id="SM00216">
    <property type="entry name" value="VWD"/>
    <property type="match status" value="3"/>
</dbReference>
<keyword evidence="2" id="KW-1003">Cell membrane</keyword>
<evidence type="ECO:0000256" key="4">
    <source>
        <dbReference type="ARBA" id="ARBA00022737"/>
    </source>
</evidence>